<keyword evidence="3" id="KW-1185">Reference proteome</keyword>
<accession>A0A7X5Y6V3</accession>
<evidence type="ECO:0000313" key="2">
    <source>
        <dbReference type="EMBL" id="NJC06184.1"/>
    </source>
</evidence>
<dbReference type="AlphaFoldDB" id="A0A7X5Y6V3"/>
<feature type="region of interest" description="Disordered" evidence="1">
    <location>
        <begin position="18"/>
        <end position="40"/>
    </location>
</feature>
<reference evidence="2 3" key="1">
    <citation type="submission" date="2020-03" db="EMBL/GenBank/DDBJ databases">
        <title>Genomic Encyclopedia of Type Strains, Phase IV (KMG-IV): sequencing the most valuable type-strain genomes for metagenomic binning, comparative biology and taxonomic classification.</title>
        <authorList>
            <person name="Goeker M."/>
        </authorList>
    </citation>
    <scope>NUCLEOTIDE SEQUENCE [LARGE SCALE GENOMIC DNA]</scope>
    <source>
        <strain evidence="2 3">DSM 16846</strain>
    </source>
</reference>
<comment type="caution">
    <text evidence="2">The sequence shown here is derived from an EMBL/GenBank/DDBJ whole genome shotgun (WGS) entry which is preliminary data.</text>
</comment>
<sequence>MKKVWNKPELRRLVAGAAESRLKAGRTDATPNGNGGLNFS</sequence>
<dbReference type="EMBL" id="JAATJC010000001">
    <property type="protein sequence ID" value="NJC06184.1"/>
    <property type="molecule type" value="Genomic_DNA"/>
</dbReference>
<evidence type="ECO:0000256" key="1">
    <source>
        <dbReference type="SAM" id="MobiDB-lite"/>
    </source>
</evidence>
<dbReference type="RefSeq" id="WP_280740506.1">
    <property type="nucleotide sequence ID" value="NZ_JAATJC010000001.1"/>
</dbReference>
<organism evidence="2 3">
    <name type="scientific">Sphingomonas kaistensis</name>
    <dbReference type="NCBI Taxonomy" id="298708"/>
    <lineage>
        <taxon>Bacteria</taxon>
        <taxon>Pseudomonadati</taxon>
        <taxon>Pseudomonadota</taxon>
        <taxon>Alphaproteobacteria</taxon>
        <taxon>Sphingomonadales</taxon>
        <taxon>Sphingomonadaceae</taxon>
        <taxon>Sphingomonas</taxon>
    </lineage>
</organism>
<name>A0A7X5Y6V3_9SPHN</name>
<dbReference type="Proteomes" id="UP000558192">
    <property type="component" value="Unassembled WGS sequence"/>
</dbReference>
<gene>
    <name evidence="2" type="ORF">GGQ97_001977</name>
</gene>
<protein>
    <submittedName>
        <fullName evidence="2">Uncharacterized protein</fullName>
    </submittedName>
</protein>
<evidence type="ECO:0000313" key="3">
    <source>
        <dbReference type="Proteomes" id="UP000558192"/>
    </source>
</evidence>
<proteinExistence type="predicted"/>